<reference evidence="1 2" key="1">
    <citation type="submission" date="2020-08" db="EMBL/GenBank/DDBJ databases">
        <title>Genomic Encyclopedia of Type Strains, Phase IV (KMG-V): Genome sequencing to study the core and pangenomes of soil and plant-associated prokaryotes.</title>
        <authorList>
            <person name="Whitman W."/>
        </authorList>
    </citation>
    <scope>NUCLEOTIDE SEQUENCE [LARGE SCALE GENOMIC DNA]</scope>
    <source>
        <strain evidence="1 2">SRMrh-85</strain>
    </source>
</reference>
<dbReference type="Proteomes" id="UP000533533">
    <property type="component" value="Unassembled WGS sequence"/>
</dbReference>
<protein>
    <submittedName>
        <fullName evidence="1">Uncharacterized protein</fullName>
    </submittedName>
</protein>
<keyword evidence="2" id="KW-1185">Reference proteome</keyword>
<gene>
    <name evidence="1" type="ORF">FHX59_005125</name>
</gene>
<comment type="caution">
    <text evidence="1">The sequence shown here is derived from an EMBL/GenBank/DDBJ whole genome shotgun (WGS) entry which is preliminary data.</text>
</comment>
<evidence type="ECO:0000313" key="1">
    <source>
        <dbReference type="EMBL" id="MBB2930660.1"/>
    </source>
</evidence>
<proteinExistence type="predicted"/>
<organism evidence="1 2">
    <name type="scientific">Paraburkholderia silvatlantica</name>
    <dbReference type="NCBI Taxonomy" id="321895"/>
    <lineage>
        <taxon>Bacteria</taxon>
        <taxon>Pseudomonadati</taxon>
        <taxon>Pseudomonadota</taxon>
        <taxon>Betaproteobacteria</taxon>
        <taxon>Burkholderiales</taxon>
        <taxon>Burkholderiaceae</taxon>
        <taxon>Paraburkholderia</taxon>
    </lineage>
</organism>
<accession>A0ABR6FV60</accession>
<name>A0ABR6FV60_9BURK</name>
<evidence type="ECO:0000313" key="2">
    <source>
        <dbReference type="Proteomes" id="UP000533533"/>
    </source>
</evidence>
<sequence length="135" mass="14677">MSSEPVFGALFASVWLGERASLLTPTGGGVIVLASLQASIKGKDRRDGDVVPNFEEPKWLAPDIRAPRKLGFDALKAALDAEEIRRSLEGRLANAERPFDRPCAFASERQKLADWVKSPTAALWCSSPQHADSTD</sequence>
<dbReference type="SUPFAM" id="SSF103481">
    <property type="entry name" value="Multidrug resistance efflux transporter EmrE"/>
    <property type="match status" value="1"/>
</dbReference>
<dbReference type="EMBL" id="JACHVZ010000015">
    <property type="protein sequence ID" value="MBB2930660.1"/>
    <property type="molecule type" value="Genomic_DNA"/>
</dbReference>
<dbReference type="InterPro" id="IPR037185">
    <property type="entry name" value="EmrE-like"/>
</dbReference>